<sequence length="202" mass="22636">MYVDDHQIYHTGRDQSSVKSMLKESAQQATNWFFNLSQEVSLDTLIKFHHQYHHHAMKSTYQFVKGTDSHYACSQEAIRTLARNETVKHSLSPAVSLIRPADSGSSVLGGSLLKVAGIPAISYAAMSEELSSPFYKTSFITVPSDKQRASAMADLFEHFDWSHVATVAVDDSYGRYGVWALEKESFPRKSFCIALNTFVQTT</sequence>
<protein>
    <submittedName>
        <fullName evidence="8">Extracellular calcium-sensing receptor</fullName>
    </submittedName>
</protein>
<evidence type="ECO:0000256" key="2">
    <source>
        <dbReference type="ARBA" id="ARBA00022692"/>
    </source>
</evidence>
<evidence type="ECO:0000256" key="4">
    <source>
        <dbReference type="ARBA" id="ARBA00023136"/>
    </source>
</evidence>
<evidence type="ECO:0000256" key="1">
    <source>
        <dbReference type="ARBA" id="ARBA00004141"/>
    </source>
</evidence>
<dbReference type="GO" id="GO:0004930">
    <property type="term" value="F:G protein-coupled receptor activity"/>
    <property type="evidence" value="ECO:0007669"/>
    <property type="project" value="InterPro"/>
</dbReference>
<dbReference type="InterPro" id="IPR000337">
    <property type="entry name" value="GPCR_3"/>
</dbReference>
<keyword evidence="9" id="KW-1185">Reference proteome</keyword>
<evidence type="ECO:0000313" key="9">
    <source>
        <dbReference type="Proteomes" id="UP000225706"/>
    </source>
</evidence>
<gene>
    <name evidence="8" type="primary">Casr</name>
    <name evidence="8" type="ORF">AWC38_SpisGene70</name>
</gene>
<dbReference type="PRINTS" id="PR00248">
    <property type="entry name" value="GPCRMGR"/>
</dbReference>
<dbReference type="STRING" id="50429.A0A2B4T264"/>
<reference evidence="9" key="1">
    <citation type="journal article" date="2017" name="bioRxiv">
        <title>Comparative analysis of the genomes of Stylophora pistillata and Acropora digitifera provides evidence for extensive differences between species of corals.</title>
        <authorList>
            <person name="Voolstra C.R."/>
            <person name="Li Y."/>
            <person name="Liew Y.J."/>
            <person name="Baumgarten S."/>
            <person name="Zoccola D."/>
            <person name="Flot J.-F."/>
            <person name="Tambutte S."/>
            <person name="Allemand D."/>
            <person name="Aranda M."/>
        </authorList>
    </citation>
    <scope>NUCLEOTIDE SEQUENCE [LARGE SCALE GENOMIC DNA]</scope>
</reference>
<dbReference type="GO" id="GO:0016020">
    <property type="term" value="C:membrane"/>
    <property type="evidence" value="ECO:0007669"/>
    <property type="project" value="UniProtKB-SubCell"/>
</dbReference>
<dbReference type="Pfam" id="PF01094">
    <property type="entry name" value="ANF_receptor"/>
    <property type="match status" value="1"/>
</dbReference>
<evidence type="ECO:0000259" key="7">
    <source>
        <dbReference type="Pfam" id="PF01094"/>
    </source>
</evidence>
<dbReference type="Gene3D" id="3.40.50.2300">
    <property type="match status" value="1"/>
</dbReference>
<evidence type="ECO:0000313" key="8">
    <source>
        <dbReference type="EMBL" id="PFX34872.1"/>
    </source>
</evidence>
<feature type="domain" description="Receptor ligand binding region" evidence="7">
    <location>
        <begin position="37"/>
        <end position="199"/>
    </location>
</feature>
<keyword evidence="4" id="KW-0472">Membrane</keyword>
<dbReference type="PANTHER" id="PTHR24060">
    <property type="entry name" value="METABOTROPIC GLUTAMATE RECEPTOR"/>
    <property type="match status" value="1"/>
</dbReference>
<dbReference type="AlphaFoldDB" id="A0A2B4T264"/>
<dbReference type="InterPro" id="IPR028082">
    <property type="entry name" value="Peripla_BP_I"/>
</dbReference>
<proteinExistence type="predicted"/>
<keyword evidence="6" id="KW-0325">Glycoprotein</keyword>
<keyword evidence="3" id="KW-1133">Transmembrane helix</keyword>
<dbReference type="EMBL" id="LSMT01000001">
    <property type="protein sequence ID" value="PFX34872.1"/>
    <property type="molecule type" value="Genomic_DNA"/>
</dbReference>
<dbReference type="InterPro" id="IPR001828">
    <property type="entry name" value="ANF_lig-bd_rcpt"/>
</dbReference>
<organism evidence="8 9">
    <name type="scientific">Stylophora pistillata</name>
    <name type="common">Smooth cauliflower coral</name>
    <dbReference type="NCBI Taxonomy" id="50429"/>
    <lineage>
        <taxon>Eukaryota</taxon>
        <taxon>Metazoa</taxon>
        <taxon>Cnidaria</taxon>
        <taxon>Anthozoa</taxon>
        <taxon>Hexacorallia</taxon>
        <taxon>Scleractinia</taxon>
        <taxon>Astrocoeniina</taxon>
        <taxon>Pocilloporidae</taxon>
        <taxon>Stylophora</taxon>
    </lineage>
</organism>
<accession>A0A2B4T264</accession>
<dbReference type="SUPFAM" id="SSF53822">
    <property type="entry name" value="Periplasmic binding protein-like I"/>
    <property type="match status" value="1"/>
</dbReference>
<keyword evidence="5 8" id="KW-0675">Receptor</keyword>
<evidence type="ECO:0000256" key="3">
    <source>
        <dbReference type="ARBA" id="ARBA00022989"/>
    </source>
</evidence>
<dbReference type="InterPro" id="IPR050726">
    <property type="entry name" value="mGluR"/>
</dbReference>
<evidence type="ECO:0000256" key="6">
    <source>
        <dbReference type="ARBA" id="ARBA00023180"/>
    </source>
</evidence>
<comment type="subcellular location">
    <subcellularLocation>
        <location evidence="1">Membrane</location>
        <topology evidence="1">Multi-pass membrane protein</topology>
    </subcellularLocation>
</comment>
<keyword evidence="2" id="KW-0812">Transmembrane</keyword>
<name>A0A2B4T264_STYPI</name>
<dbReference type="Proteomes" id="UP000225706">
    <property type="component" value="Unassembled WGS sequence"/>
</dbReference>
<comment type="caution">
    <text evidence="8">The sequence shown here is derived from an EMBL/GenBank/DDBJ whole genome shotgun (WGS) entry which is preliminary data.</text>
</comment>
<evidence type="ECO:0000256" key="5">
    <source>
        <dbReference type="ARBA" id="ARBA00023170"/>
    </source>
</evidence>